<feature type="chain" id="PRO_5047417497" evidence="2">
    <location>
        <begin position="31"/>
        <end position="328"/>
    </location>
</feature>
<keyword evidence="2" id="KW-0732">Signal</keyword>
<gene>
    <name evidence="3" type="ORF">AACH11_21495</name>
</gene>
<dbReference type="SUPFAM" id="SSF53850">
    <property type="entry name" value="Periplasmic binding protein-like II"/>
    <property type="match status" value="1"/>
</dbReference>
<dbReference type="CDD" id="cd07012">
    <property type="entry name" value="PBP2_Bug_TTT"/>
    <property type="match status" value="1"/>
</dbReference>
<dbReference type="EMBL" id="JBBUTF010000025">
    <property type="protein sequence ID" value="MEK8028541.1"/>
    <property type="molecule type" value="Genomic_DNA"/>
</dbReference>
<dbReference type="Gene3D" id="3.40.190.150">
    <property type="entry name" value="Bordetella uptake gene, domain 1"/>
    <property type="match status" value="1"/>
</dbReference>
<name>A0ABU9BF25_9BURK</name>
<evidence type="ECO:0000256" key="1">
    <source>
        <dbReference type="ARBA" id="ARBA00006987"/>
    </source>
</evidence>
<accession>A0ABU9BF25</accession>
<feature type="signal peptide" evidence="2">
    <location>
        <begin position="1"/>
        <end position="30"/>
    </location>
</feature>
<comment type="similarity">
    <text evidence="1">Belongs to the UPF0065 (bug) family.</text>
</comment>
<dbReference type="PANTHER" id="PTHR42928:SF3">
    <property type="entry name" value="UPF0065 PROTEIN YFLP"/>
    <property type="match status" value="1"/>
</dbReference>
<organism evidence="3 4">
    <name type="scientific">Pseudaquabacterium rugosum</name>
    <dbReference type="NCBI Taxonomy" id="2984194"/>
    <lineage>
        <taxon>Bacteria</taxon>
        <taxon>Pseudomonadati</taxon>
        <taxon>Pseudomonadota</taxon>
        <taxon>Betaproteobacteria</taxon>
        <taxon>Burkholderiales</taxon>
        <taxon>Sphaerotilaceae</taxon>
        <taxon>Pseudaquabacterium</taxon>
    </lineage>
</organism>
<dbReference type="RefSeq" id="WP_341376322.1">
    <property type="nucleotide sequence ID" value="NZ_JBBUTF010000025.1"/>
</dbReference>
<evidence type="ECO:0000313" key="3">
    <source>
        <dbReference type="EMBL" id="MEK8028541.1"/>
    </source>
</evidence>
<dbReference type="Pfam" id="PF03401">
    <property type="entry name" value="TctC"/>
    <property type="match status" value="1"/>
</dbReference>
<evidence type="ECO:0000313" key="4">
    <source>
        <dbReference type="Proteomes" id="UP001368500"/>
    </source>
</evidence>
<protein>
    <submittedName>
        <fullName evidence="3">Tripartite tricarboxylate transporter substrate binding protein</fullName>
    </submittedName>
</protein>
<evidence type="ECO:0000256" key="2">
    <source>
        <dbReference type="SAM" id="SignalP"/>
    </source>
</evidence>
<dbReference type="InterPro" id="IPR042100">
    <property type="entry name" value="Bug_dom1"/>
</dbReference>
<dbReference type="InterPro" id="IPR005064">
    <property type="entry name" value="BUG"/>
</dbReference>
<proteinExistence type="inferred from homology"/>
<dbReference type="PANTHER" id="PTHR42928">
    <property type="entry name" value="TRICARBOXYLATE-BINDING PROTEIN"/>
    <property type="match status" value="1"/>
</dbReference>
<sequence>MNQPAAFNRRATLGYLAAAAALVLARPAGANTPVPDSLKFTVPGSPGGGYDQTARTLAKALQAAARIRNVSFENKNGAGGTLGLAQFVNGSAGEAGALCVMGAIMVTGVVQNKPPVTLAQTTPVARLFTEYNVIAVRKDAPWRSMAELLQAFKAEPTRITWGGGSKGSVDHIGISQLAAATGVPLNRLNYIPFGGGGEVVAATLGGHVSAITGGYAELASYVKSGQFRVLAVGAPQRLKGIDAPTLKELGLDLEIGNWRGVVAAGGLSPAQQQAWVSAIEQAVRTPVWQDALLANHWTPSLLTGAAFGHFIDSEHARLRAMLVRAGLL</sequence>
<dbReference type="Proteomes" id="UP001368500">
    <property type="component" value="Unassembled WGS sequence"/>
</dbReference>
<comment type="caution">
    <text evidence="3">The sequence shown here is derived from an EMBL/GenBank/DDBJ whole genome shotgun (WGS) entry which is preliminary data.</text>
</comment>
<dbReference type="Gene3D" id="3.40.190.10">
    <property type="entry name" value="Periplasmic binding protein-like II"/>
    <property type="match status" value="1"/>
</dbReference>
<keyword evidence="4" id="KW-1185">Reference proteome</keyword>
<reference evidence="3 4" key="1">
    <citation type="submission" date="2024-04" db="EMBL/GenBank/DDBJ databases">
        <title>Novel species of the genus Ideonella isolated from streams.</title>
        <authorList>
            <person name="Lu H."/>
        </authorList>
    </citation>
    <scope>NUCLEOTIDE SEQUENCE [LARGE SCALE GENOMIC DNA]</scope>
    <source>
        <strain evidence="3 4">BYS139W</strain>
    </source>
</reference>
<dbReference type="PIRSF" id="PIRSF017082">
    <property type="entry name" value="YflP"/>
    <property type="match status" value="1"/>
</dbReference>